<dbReference type="PROSITE" id="PS51329">
    <property type="entry name" value="C_CAP_COFACTOR_C"/>
    <property type="match status" value="1"/>
</dbReference>
<keyword evidence="3" id="KW-0963">Cytoplasm</keyword>
<dbReference type="InterPro" id="IPR027684">
    <property type="entry name" value="TBCC"/>
</dbReference>
<evidence type="ECO:0000313" key="6">
    <source>
        <dbReference type="Proteomes" id="UP001437256"/>
    </source>
</evidence>
<dbReference type="InterPro" id="IPR017901">
    <property type="entry name" value="C-CAP_CF_C-like"/>
</dbReference>
<dbReference type="Proteomes" id="UP001437256">
    <property type="component" value="Unassembled WGS sequence"/>
</dbReference>
<dbReference type="Pfam" id="PF07986">
    <property type="entry name" value="TBCC"/>
    <property type="match status" value="1"/>
</dbReference>
<dbReference type="PANTHER" id="PTHR15139:SF0">
    <property type="entry name" value="TUBULIN-SPECIFIC CHAPERONE C"/>
    <property type="match status" value="1"/>
</dbReference>
<dbReference type="Gene3D" id="2.160.20.70">
    <property type="match status" value="1"/>
</dbReference>
<evidence type="ECO:0000256" key="3">
    <source>
        <dbReference type="ARBA" id="ARBA00022490"/>
    </source>
</evidence>
<proteinExistence type="inferred from homology"/>
<organism evidence="5 6">
    <name type="scientific">Marasmius tenuissimus</name>
    <dbReference type="NCBI Taxonomy" id="585030"/>
    <lineage>
        <taxon>Eukaryota</taxon>
        <taxon>Fungi</taxon>
        <taxon>Dikarya</taxon>
        <taxon>Basidiomycota</taxon>
        <taxon>Agaricomycotina</taxon>
        <taxon>Agaricomycetes</taxon>
        <taxon>Agaricomycetidae</taxon>
        <taxon>Agaricales</taxon>
        <taxon>Marasmiineae</taxon>
        <taxon>Marasmiaceae</taxon>
        <taxon>Marasmius</taxon>
    </lineage>
</organism>
<keyword evidence="6" id="KW-1185">Reference proteome</keyword>
<protein>
    <recommendedName>
        <fullName evidence="4">C-CAP/cofactor C-like domain-containing protein</fullName>
    </recommendedName>
</protein>
<reference evidence="5 6" key="1">
    <citation type="submission" date="2024-05" db="EMBL/GenBank/DDBJ databases">
        <title>A draft genome resource for the thread blight pathogen Marasmius tenuissimus strain MS-2.</title>
        <authorList>
            <person name="Yulfo-Soto G.E."/>
            <person name="Baruah I.K."/>
            <person name="Amoako-Attah I."/>
            <person name="Bukari Y."/>
            <person name="Meinhardt L.W."/>
            <person name="Bailey B.A."/>
            <person name="Cohen S.P."/>
        </authorList>
    </citation>
    <scope>NUCLEOTIDE SEQUENCE [LARGE SCALE GENOMIC DNA]</scope>
    <source>
        <strain evidence="5 6">MS-2</strain>
    </source>
</reference>
<dbReference type="InterPro" id="IPR016098">
    <property type="entry name" value="CAP/MinC_C"/>
</dbReference>
<accession>A0ABR2ZWW0</accession>
<dbReference type="InterPro" id="IPR012945">
    <property type="entry name" value="Tubulin-bd_cofactor_C_dom"/>
</dbReference>
<sequence>MSSSDESRWGFSQTFLSQFNASKACIEDKASQGKRNEAQEELLDLSKQLNEANEWLPAFDQRNCQIQLDQLRVLIADEAKEKPKFSFKRRAKLASSSAVVTTIPATSTPSVISMPVDTNTVNDINRTYLDLSTKSPLSGIHIHSIRDSIVRLPDIQVGSAILHDIQNSAIVFTGTCHQFRLHQASSVIVIFERQTPLNPVIEESNKITFMFPLGADVEVKDFSHVKETPSPNWSVVGSKLVTEQRENESVEETLKKVLPLGLQDG</sequence>
<evidence type="ECO:0000256" key="2">
    <source>
        <dbReference type="ARBA" id="ARBA00008848"/>
    </source>
</evidence>
<evidence type="ECO:0000313" key="5">
    <source>
        <dbReference type="EMBL" id="KAL0066086.1"/>
    </source>
</evidence>
<dbReference type="EMBL" id="JBBXMP010000039">
    <property type="protein sequence ID" value="KAL0066086.1"/>
    <property type="molecule type" value="Genomic_DNA"/>
</dbReference>
<comment type="caution">
    <text evidence="5">The sequence shown here is derived from an EMBL/GenBank/DDBJ whole genome shotgun (WGS) entry which is preliminary data.</text>
</comment>
<comment type="subcellular location">
    <subcellularLocation>
        <location evidence="1">Cytoplasm</location>
    </subcellularLocation>
</comment>
<dbReference type="Gene3D" id="1.20.58.1250">
    <property type="entry name" value="Tubulin Binding Cofactor C, N-terminal domain"/>
    <property type="match status" value="1"/>
</dbReference>
<evidence type="ECO:0000259" key="4">
    <source>
        <dbReference type="PROSITE" id="PS51329"/>
    </source>
</evidence>
<dbReference type="InterPro" id="IPR038397">
    <property type="entry name" value="TBCC_N_sf"/>
</dbReference>
<evidence type="ECO:0000256" key="1">
    <source>
        <dbReference type="ARBA" id="ARBA00004496"/>
    </source>
</evidence>
<feature type="domain" description="C-CAP/cofactor C-like" evidence="4">
    <location>
        <begin position="109"/>
        <end position="230"/>
    </location>
</feature>
<gene>
    <name evidence="5" type="ORF">AAF712_006917</name>
</gene>
<name>A0ABR2ZWW0_9AGAR</name>
<comment type="similarity">
    <text evidence="2">Belongs to the TBCC family.</text>
</comment>
<dbReference type="PANTHER" id="PTHR15139">
    <property type="entry name" value="TUBULIN FOLDING COFACTOR C"/>
    <property type="match status" value="1"/>
</dbReference>